<feature type="signal peptide" evidence="9">
    <location>
        <begin position="1"/>
        <end position="28"/>
    </location>
</feature>
<dbReference type="GO" id="GO:0030414">
    <property type="term" value="F:peptidase inhibitor activity"/>
    <property type="evidence" value="ECO:0007669"/>
    <property type="project" value="UniProtKB-KW"/>
</dbReference>
<evidence type="ECO:0000256" key="5">
    <source>
        <dbReference type="ARBA" id="ARBA00022690"/>
    </source>
</evidence>
<sequence length="143" mass="14728">MRYTKRTMGLVAALALSLTGIGATAAQAAAGKPATQAPSALVLTIANGTNPNTATVERAATLRCSPSVGGDHPDSYQACAELGAVGGNFAELSTNAPHAICPMIWNPVTVTAQGVWGGQRISYAHTYPNECVMKANNAYVFSF</sequence>
<dbReference type="InterPro" id="IPR036819">
    <property type="entry name" value="Subtilisin_inhibitor-like_sf"/>
</dbReference>
<dbReference type="Gene3D" id="3.30.350.10">
    <property type="entry name" value="Subtilisin inhibitor-like"/>
    <property type="match status" value="1"/>
</dbReference>
<comment type="subcellular location">
    <subcellularLocation>
        <location evidence="1">Secreted</location>
    </subcellularLocation>
</comment>
<reference evidence="11 12" key="1">
    <citation type="submission" date="2023-03" db="EMBL/GenBank/DDBJ databases">
        <title>Draft genome sequence of type strain Streptomyces ferralitis JCM 14344.</title>
        <authorList>
            <person name="Klaysubun C."/>
            <person name="Duangmal K."/>
        </authorList>
    </citation>
    <scope>NUCLEOTIDE SEQUENCE [LARGE SCALE GENOMIC DNA]</scope>
    <source>
        <strain evidence="11 12">JCM 14344</strain>
    </source>
</reference>
<evidence type="ECO:0000256" key="6">
    <source>
        <dbReference type="ARBA" id="ARBA00022900"/>
    </source>
</evidence>
<evidence type="ECO:0000256" key="1">
    <source>
        <dbReference type="ARBA" id="ARBA00004613"/>
    </source>
</evidence>
<dbReference type="Proteomes" id="UP001220022">
    <property type="component" value="Unassembled WGS sequence"/>
</dbReference>
<gene>
    <name evidence="11" type="ORF">P2L57_08440</name>
</gene>
<accession>A0ABT5YWL4</accession>
<keyword evidence="7" id="KW-1015">Disulfide bond</keyword>
<keyword evidence="4" id="KW-0964">Secreted</keyword>
<dbReference type="PROSITE" id="PS00999">
    <property type="entry name" value="SSI"/>
    <property type="match status" value="1"/>
</dbReference>
<feature type="chain" id="PRO_5046743625" evidence="9">
    <location>
        <begin position="29"/>
        <end position="143"/>
    </location>
</feature>
<organism evidence="11 12">
    <name type="scientific">Streptantibioticus ferralitis</name>
    <dbReference type="NCBI Taxonomy" id="236510"/>
    <lineage>
        <taxon>Bacteria</taxon>
        <taxon>Bacillati</taxon>
        <taxon>Actinomycetota</taxon>
        <taxon>Actinomycetes</taxon>
        <taxon>Kitasatosporales</taxon>
        <taxon>Streptomycetaceae</taxon>
        <taxon>Streptantibioticus</taxon>
    </lineage>
</organism>
<keyword evidence="9" id="KW-0732">Signal</keyword>
<dbReference type="Pfam" id="PF00720">
    <property type="entry name" value="SSI"/>
    <property type="match status" value="1"/>
</dbReference>
<evidence type="ECO:0000313" key="11">
    <source>
        <dbReference type="EMBL" id="MDF2255751.1"/>
    </source>
</evidence>
<evidence type="ECO:0000256" key="2">
    <source>
        <dbReference type="ARBA" id="ARBA00010472"/>
    </source>
</evidence>
<evidence type="ECO:0000256" key="4">
    <source>
        <dbReference type="ARBA" id="ARBA00022525"/>
    </source>
</evidence>
<proteinExistence type="inferred from homology"/>
<dbReference type="InterPro" id="IPR020054">
    <property type="entry name" value="Prot_inh_SSI_I16_CS"/>
</dbReference>
<dbReference type="InterPro" id="IPR023549">
    <property type="entry name" value="Subtilisin_inhibitor"/>
</dbReference>
<name>A0ABT5YWL4_9ACTN</name>
<feature type="domain" description="Subtilisin inhibitor" evidence="10">
    <location>
        <begin position="37"/>
        <end position="129"/>
    </location>
</feature>
<evidence type="ECO:0000313" key="12">
    <source>
        <dbReference type="Proteomes" id="UP001220022"/>
    </source>
</evidence>
<dbReference type="PRINTS" id="PR00294">
    <property type="entry name" value="SSBTLNINHBTR"/>
</dbReference>
<dbReference type="InterPro" id="IPR000691">
    <property type="entry name" value="Prot_inh_I16_SSI"/>
</dbReference>
<evidence type="ECO:0000256" key="8">
    <source>
        <dbReference type="RuleBase" id="RU003471"/>
    </source>
</evidence>
<keyword evidence="6 8" id="KW-0722">Serine protease inhibitor</keyword>
<keyword evidence="5 8" id="KW-0646">Protease inhibitor</keyword>
<protein>
    <submittedName>
        <fullName evidence="11">Subtilase-type protease inhibitor</fullName>
    </submittedName>
</protein>
<evidence type="ECO:0000256" key="7">
    <source>
        <dbReference type="ARBA" id="ARBA00023157"/>
    </source>
</evidence>
<comment type="similarity">
    <text evidence="2 8">Belongs to the protease inhibitor I16 (SSI) family.</text>
</comment>
<comment type="subunit">
    <text evidence="3">Homodimer.</text>
</comment>
<evidence type="ECO:0000256" key="9">
    <source>
        <dbReference type="SAM" id="SignalP"/>
    </source>
</evidence>
<comment type="caution">
    <text evidence="11">The sequence shown here is derived from an EMBL/GenBank/DDBJ whole genome shotgun (WGS) entry which is preliminary data.</text>
</comment>
<evidence type="ECO:0000259" key="10">
    <source>
        <dbReference type="Pfam" id="PF00720"/>
    </source>
</evidence>
<keyword evidence="12" id="KW-1185">Reference proteome</keyword>
<dbReference type="RefSeq" id="WP_275810791.1">
    <property type="nucleotide sequence ID" value="NZ_BAAANM010000019.1"/>
</dbReference>
<evidence type="ECO:0000256" key="3">
    <source>
        <dbReference type="ARBA" id="ARBA00011738"/>
    </source>
</evidence>
<dbReference type="SUPFAM" id="SSF55399">
    <property type="entry name" value="Subtilisin inhibitor"/>
    <property type="match status" value="1"/>
</dbReference>
<dbReference type="EMBL" id="JARHTQ010000004">
    <property type="protein sequence ID" value="MDF2255751.1"/>
    <property type="molecule type" value="Genomic_DNA"/>
</dbReference>